<proteinExistence type="predicted"/>
<feature type="domain" description="KIB1-4 beta-propeller" evidence="1">
    <location>
        <begin position="108"/>
        <end position="383"/>
    </location>
</feature>
<accession>A0A7J7NR22</accession>
<comment type="caution">
    <text evidence="2">The sequence shown here is derived from an EMBL/GenBank/DDBJ whole genome shotgun (WGS) entry which is preliminary data.</text>
</comment>
<evidence type="ECO:0000313" key="2">
    <source>
        <dbReference type="EMBL" id="KAF6169645.1"/>
    </source>
</evidence>
<dbReference type="PANTHER" id="PTHR44586:SF25">
    <property type="entry name" value="(WILD MALAYSIAN BANANA) HYPOTHETICAL PROTEIN"/>
    <property type="match status" value="1"/>
</dbReference>
<dbReference type="EMBL" id="JACGCM010000628">
    <property type="protein sequence ID" value="KAF6169645.1"/>
    <property type="molecule type" value="Genomic_DNA"/>
</dbReference>
<dbReference type="PANTHER" id="PTHR44586">
    <property type="entry name" value="F-BOX DOMAIN CONTAINING PROTEIN, EXPRESSED"/>
    <property type="match status" value="1"/>
</dbReference>
<dbReference type="Proteomes" id="UP000541444">
    <property type="component" value="Unassembled WGS sequence"/>
</dbReference>
<organism evidence="2 3">
    <name type="scientific">Kingdonia uniflora</name>
    <dbReference type="NCBI Taxonomy" id="39325"/>
    <lineage>
        <taxon>Eukaryota</taxon>
        <taxon>Viridiplantae</taxon>
        <taxon>Streptophyta</taxon>
        <taxon>Embryophyta</taxon>
        <taxon>Tracheophyta</taxon>
        <taxon>Spermatophyta</taxon>
        <taxon>Magnoliopsida</taxon>
        <taxon>Ranunculales</taxon>
        <taxon>Circaeasteraceae</taxon>
        <taxon>Kingdonia</taxon>
    </lineage>
</organism>
<dbReference type="Pfam" id="PF03478">
    <property type="entry name" value="Beta-prop_KIB1-4"/>
    <property type="match status" value="1"/>
</dbReference>
<keyword evidence="3" id="KW-1185">Reference proteome</keyword>
<dbReference type="Gene3D" id="1.20.1280.50">
    <property type="match status" value="1"/>
</dbReference>
<dbReference type="InterPro" id="IPR005174">
    <property type="entry name" value="KIB1-4_b-propeller"/>
</dbReference>
<name>A0A7J7NR22_9MAGN</name>
<sequence>MGESYWSSTLRRCKKLKRDVVVDDDKQRDIVLLPCPAKGMTRNWSQLPQELIGEIAKRIIYINDFYTFGSVCQSWRYITKHKYYYSGVRELPWLMLSETSEDNNVRSFFSLSTNKVFSFQLPEAKGRQCFGSPLGWVTTLGLDHKIHLLNPLTRIQIQLPSLDTFQDPLLQCGRGDFYLCQLFIKKFIFASTQNNNSGGLIVFAIYSNTRKLAMARPGDEAWTTLGDHHGISDAIYYEGQIYAITTAAILRIYDISSSKVTDFMPPPQRINLFQRSLYLVEIGEFLHLVTRQLVYSTNPSVVRHPYATLSFEVYLCNPHAKRWVRLYSSYGFDKFSLFVGANSSFALSVSDYPELKGNCIYFTDDTFLHYQYGCGRHNMGVFDFKEWTIQPFYSGPGTVSQFSPPVWFMPNPW</sequence>
<dbReference type="OrthoDB" id="642536at2759"/>
<gene>
    <name evidence="2" type="ORF">GIB67_004037</name>
</gene>
<evidence type="ECO:0000259" key="1">
    <source>
        <dbReference type="Pfam" id="PF03478"/>
    </source>
</evidence>
<reference evidence="2 3" key="1">
    <citation type="journal article" date="2020" name="IScience">
        <title>Genome Sequencing of the Endangered Kingdonia uniflora (Circaeasteraceae, Ranunculales) Reveals Potential Mechanisms of Evolutionary Specialization.</title>
        <authorList>
            <person name="Sun Y."/>
            <person name="Deng T."/>
            <person name="Zhang A."/>
            <person name="Moore M.J."/>
            <person name="Landis J.B."/>
            <person name="Lin N."/>
            <person name="Zhang H."/>
            <person name="Zhang X."/>
            <person name="Huang J."/>
            <person name="Zhang X."/>
            <person name="Sun H."/>
            <person name="Wang H."/>
        </authorList>
    </citation>
    <scope>NUCLEOTIDE SEQUENCE [LARGE SCALE GENOMIC DNA]</scope>
    <source>
        <strain evidence="2">TB1705</strain>
        <tissue evidence="2">Leaf</tissue>
    </source>
</reference>
<protein>
    <recommendedName>
        <fullName evidence="1">KIB1-4 beta-propeller domain-containing protein</fullName>
    </recommendedName>
</protein>
<evidence type="ECO:0000313" key="3">
    <source>
        <dbReference type="Proteomes" id="UP000541444"/>
    </source>
</evidence>
<dbReference type="AlphaFoldDB" id="A0A7J7NR22"/>